<dbReference type="PANTHER" id="PTHR37739">
    <property type="entry name" value="KINESIN-LIKE PROTEIN KIN-12D"/>
    <property type="match status" value="1"/>
</dbReference>
<feature type="coiled-coil region" evidence="8">
    <location>
        <begin position="661"/>
        <end position="688"/>
    </location>
</feature>
<feature type="compositionally biased region" description="Polar residues" evidence="9">
    <location>
        <begin position="144"/>
        <end position="166"/>
    </location>
</feature>
<feature type="coiled-coil region" evidence="8">
    <location>
        <begin position="3392"/>
        <end position="3595"/>
    </location>
</feature>
<dbReference type="GO" id="GO:0003774">
    <property type="term" value="F:cytoskeletal motor activity"/>
    <property type="evidence" value="ECO:0007669"/>
    <property type="project" value="UniProtKB-UniRule"/>
</dbReference>
<keyword evidence="5 7" id="KW-0505">Motor protein</keyword>
<dbReference type="FunFam" id="3.40.850.10:FF:000033">
    <property type="entry name" value="Kinesin-like protein KIN-12E"/>
    <property type="match status" value="1"/>
</dbReference>
<gene>
    <name evidence="11" type="ORF">R1flu_019635</name>
</gene>
<feature type="coiled-coil region" evidence="8">
    <location>
        <begin position="3684"/>
        <end position="3711"/>
    </location>
</feature>
<evidence type="ECO:0000256" key="7">
    <source>
        <dbReference type="PROSITE-ProRule" id="PRU00283"/>
    </source>
</evidence>
<feature type="coiled-coil region" evidence="8">
    <location>
        <begin position="2890"/>
        <end position="2917"/>
    </location>
</feature>
<dbReference type="InterPro" id="IPR044986">
    <property type="entry name" value="KIF15/KIN-12"/>
</dbReference>
<sequence length="4023" mass="456013">MAKGISPLRLFMRNNSKKTLTESSEGSSSTVPEPPVVSSTTPQRQPLCPIPESKRNPLTPPPAEKTFPDSAAATTTPKSKSDQSTPRARAKLTFGDNEKFPHLENSDGSVNMVRSAIDAHVSGTPEKNSQTNSRGKFTWHTHHSSNVGSGSRTSPAQARQRVQQENIPMEIVSELSTPQRGSKQSSADSSQVSTGVSHQNAPGSARAGNSQTTPKSSRNSRSGYDSESGLHQHGTPSKSVSRTLKYGQQQQQQQHSGSSSGAMTGLANVRSMGQQHILTRTMGILQSVKGPGCQANNTIVDQQYDLEEDPSFWTDHNVQVIIRTRPFNSSELAAQGTTRCLRQESPHTLTWLGQPESRYTFDHVAGENITQETLFKVAGLPMVENCMAGYNSCMFAYGQTGSGKTHTMLGDIDDLEHRPSDKRGMTPRVFEYLFSKIRMEQERRQSEQLKYFCKCSFLEIYNEQITDLLEPTSTNLQLREDAKKGVYVENLTEVEVKGVQDVIQLLLQGSANRKVASTNMNRESSRSHSVFTCIVESKWETNSMTNSRYGRLHLVDLAGSERQKTSGAEGGRLKEAANINKSLSTLGLVIMILVDVANGKQRHVPYRDSKLTFLLQDSLGGNSKTIMIANVSPSSCNAMETLSTLKFAQRAKFIRNNAVINEDASGDVMVLRQQIQELKVEVDRLRRESMSRTTSMKFGSSLHTGSMDVDNSGENVDSGTADSSHSPDSSHVKTKAYLLEKKLKGMEAVLAGSLRREQVAEDTTKKMAAEIDQLNRLVQQREEDSQCSKMMLRFREDKIGRLEGVADGLLSAELYYKEEHKALTEELLVIKSRLDRNPELTRFAMENIRLMEQLRSYQEFYDCGVKDVLLAEIAALRNQLLDILDEKLGEETGQLTTPQKRALAPEIAARVRENELLLIEVQGYQKEVKECRTNLNNCLVANAELTRQVDQMQAMITQLKDECVSKQQEVDALKIVREQERSSGTSNQEHSQRTIEELKAEIRKNEERWAAESEASIHVHEQLKTALQEAAHLRAELESSRKWSEDLASSQVMAERLHSTEANLAAAQETASTAQATVKQIRLETEEIAHQQRESLSSIQKEARNWRVQESELRAQLKSAQEEIDRLTTNLGRGAGVEDGVGKESGPDSLQKLQKVEKKFCEEISHLQLEVESVENALKKEQHQRLETEQKIEVLMKQLEEMSVKLEHERSISEAFEGQNLSSIYELEKVQAELARVSDQLRESESKGSVLQDELEELEKICSRTERRRNQSDASRHTLQLKLEKARKEREEIKAANEKYHAEKVSRLAQEKEIEVSRTQAESETALALTTMQEEIFELREEVAAATESETVAKLQVLQLKQELEEFVLRSEELKVENDTLVSGQEAELRHLRKQWEGATAKLIDYLVEGDEELIEAAKEMDDIVESSFSPRLVGAWKELDVMDHEGLAFSKKQKAFELLHQHLQEAQSLARETEESVRALGDNSSLRRNADEAIMTDIGKKTVAALVLVTHLTERMKELEAVNASLAEDKEVLCQSGLEKDNCIAALQKKVEDDQDSTTLRCQVLIENIDATSHELERALREADDWKFQTEQLELKVVGYSNMIRKVDGEIKKTEEQVLGLEATAVECLQRASNDVLCVYERVEMVQSLLDDLVGTLESISKVEGSIVGLESVAEVLLCEASKVKFVEESVVSYSSAVTSLRSKLSDATFMLEFKADECARLLQEKELKHNESVGQEELLASLHCEVQTLEASLEQAERKISEMSKALEALSVAKDELEIDRDRLIIASQEAAKNCAEKELACGQGQEEICLLQSKITEAEIREQSISMQLEELLAEKQTWESEKVITGQEIEELRVEKQRLELETTQMKSNLVEKELSIFRCLERIQMTLEAADLKLSLLDEDLSHLVENRASLERDVADLELTASSTVLGLQDKEKELNHFQLQLETVQSQMVDAQASAESLKAEIVNERSRWVGEMERVELEKESLELEYLASLAQLRKRISEAELKLLSSEEQLECITKKAEKLSAQKSQVELALVEVKEDAASAISNLTLREEELEELRAGSDRLKSRCDEAEGKVLALESLLQEYVLSGENWKSEKLQLVEKLKEVELMSASFDQSSQDEIVECHNLPGSDEVPHAHIRRLKFQVENLKRKVSEKDATILSAKKEMEVAIGNLKEAELEMDKLQAEKDALKKTCEASTNIISTTSLSLSRAEEEISRKQLEVEAFEKEMLRVGEIVDEWEVRMLDAEKVWKVEKEGLMKEVDSAKLEAREKGLEAAILNQKFQDTQVTLMEAESLVNLLVRANETAKHTARDFKSERDELRQSQQGWVPERDRLLAAINYLRMEMDERDQQLCFISEGTAAELTEILAIVSSVQEEIVLIRSENEEQLQSLSDEVKNMRNHLLQVTPVAKELVAEIDTLSAFYEQQNISLHMVKIENVSLSEQLQASKATIQLQLEEVERMKGRLSVSAVEKRKDVQDLEGKLVNAENEVRSLNESLKDLRFSKQADEEELKELRSVVSKSQANLIKLKEDLVNQENATSVQMRKLEESELTSGEMQTTIHNLHQIISQLTVDNNTAQDRLSELETQMANAGANIIHLMEELEEGRNEVEHLERKLSQLQSESRDQATSSKAHVVDLEAEVEKLKSQLHFLEDTLTLGETEMDDYLQASSAGIYELIVERDALQSYVDMQTESLSKWKKKMHLQEAQIRGLDEQISSMNVELATARKAVDARDPLIAELAQLRYQLQASNTDNGTLSEIVSGLQVEIIEAEAAISQLQTELEDCKLRLRDHEQAESRKDELTNELTSERNQLHDKLLRQIEAVRSMEQEAESLQSVIVEYQQRKVEHATEVEMTLGALDVGTVGASTGIANLRVTFSQLILDLEKERTAVRDLKNKLVCVENENNELICQLEAQLIAHSTALIGSEEEISVMKEDRRKLEASFAAQTSELQQSLEEERSRFTCLEEKVQIAEKEISLLKCNLDEKVQQLREEKDRFQVTAEKVKVQLEEGMRNCRDLEKKLAATEHENAAFLRTVEVNSDQVAQERDQLEILLSEQAASHSSLLEEIDSLKEERTRKEDELEELQSQMQSYLDELDMIRDVAARDAQLLSSHKTELGDLKQKCKSLVDENDELKCEVIALEGRVLDLEEEMGRKKKAVSELESKLKLEKEKTSEQNIVQSMEHQAIQTAMEKLESKEEELAHVNASLDLVLLENGDLKYRLTELEDRLLDLQEEIERTNIAKEESDENRVRQQTVLKREIDTLQHELVQQLNSQKQLREELQDVDIAREKLYTQNRLLTVYKHETQILQQTLTSTVELYEHLCTKSPDLSLIGQEVFSLRESIKGMELQRMSESVFSLRESVERMELQRMSEEMKEEIYSYQHTVAELLLRCSALEEELDDKRNHIGVLAHDFVLERENSLRAIQSLKDDIQVAQGERNKYQTDILVLTEQLEMAQNLADERESAAAEARQIAERSKSRAEENEKQAKVLASSVEELESTIFALESQLGVVKRDAEKLRRAKEDVESELGSIKQQMQLMQITIDHQDAKTARDFEDAKSAKTELDRMVIEMKNQQMQTRKTVESLQQECAEKDVQLRSCKTHIAELISNAEKQGSENQQKLKVLESMVEQVKMEERKVTSTVAVLSKSSDSKNTSNKAKGSGSPFKCMGSGLAQQRSSEIDEELSAARKRIRELEATAAARQKEVFMLNTKLAEAESMTHDVVRDLLGVKMDIASYATLLSQQKVQQIADKARRRTEEAHQKEEEIEKLRSRLYELITERESWLEEINRRQAESVAARVSAEKLRLRDSLLATENEKLKVEVSSLRKKVTDLEEEYRKLSGQQNLQQRIHHHAKIKEENNTLKSQNEDLSGKLRRTEILFTRVNDELARYRNAEGRSPFLNFDEEERLRRKLQETEENRMQLAQNFVSLCTAIITAAGLPRTSRDPDAATAMDALLQLQDRLEAMERELLDLKLKGRIANEKRRMSDLREQHTPKKNLSTNFTANQQITSPDSSSR</sequence>
<reference evidence="11 12" key="1">
    <citation type="submission" date="2024-09" db="EMBL/GenBank/DDBJ databases">
        <title>Chromosome-scale assembly of Riccia fluitans.</title>
        <authorList>
            <person name="Paukszto L."/>
            <person name="Sawicki J."/>
            <person name="Karawczyk K."/>
            <person name="Piernik-Szablinska J."/>
            <person name="Szczecinska M."/>
            <person name="Mazdziarz M."/>
        </authorList>
    </citation>
    <scope>NUCLEOTIDE SEQUENCE [LARGE SCALE GENOMIC DNA]</scope>
    <source>
        <strain evidence="11">Rf_01</strain>
        <tissue evidence="11">Aerial parts of the thallus</tissue>
    </source>
</reference>
<feature type="coiled-coil region" evidence="8">
    <location>
        <begin position="1899"/>
        <end position="2081"/>
    </location>
</feature>
<feature type="compositionally biased region" description="Basic and acidic residues" evidence="9">
    <location>
        <begin position="96"/>
        <end position="105"/>
    </location>
</feature>
<dbReference type="PROSITE" id="PS50067">
    <property type="entry name" value="KINESIN_MOTOR_2"/>
    <property type="match status" value="1"/>
</dbReference>
<feature type="region of interest" description="Disordered" evidence="9">
    <location>
        <begin position="689"/>
        <end position="732"/>
    </location>
</feature>
<dbReference type="InterPro" id="IPR001752">
    <property type="entry name" value="Kinesin_motor_dom"/>
</dbReference>
<feature type="coiled-coil region" evidence="8">
    <location>
        <begin position="1563"/>
        <end position="1625"/>
    </location>
</feature>
<dbReference type="SUPFAM" id="SSF57997">
    <property type="entry name" value="Tropomyosin"/>
    <property type="match status" value="1"/>
</dbReference>
<evidence type="ECO:0000313" key="11">
    <source>
        <dbReference type="EMBL" id="KAL2651507.1"/>
    </source>
</evidence>
<evidence type="ECO:0000256" key="5">
    <source>
        <dbReference type="ARBA" id="ARBA00023175"/>
    </source>
</evidence>
<feature type="coiled-coil region" evidence="8">
    <location>
        <begin position="1818"/>
        <end position="1873"/>
    </location>
</feature>
<dbReference type="GO" id="GO:0005874">
    <property type="term" value="C:microtubule"/>
    <property type="evidence" value="ECO:0007669"/>
    <property type="project" value="UniProtKB-KW"/>
</dbReference>
<feature type="coiled-coil region" evidence="8">
    <location>
        <begin position="1741"/>
        <end position="1782"/>
    </location>
</feature>
<feature type="coiled-coil region" evidence="8">
    <location>
        <begin position="3912"/>
        <end position="3989"/>
    </location>
</feature>
<feature type="compositionally biased region" description="Low complexity" evidence="9">
    <location>
        <begin position="247"/>
        <end position="261"/>
    </location>
</feature>
<dbReference type="SUPFAM" id="SSF52540">
    <property type="entry name" value="P-loop containing nucleoside triphosphate hydrolases"/>
    <property type="match status" value="1"/>
</dbReference>
<dbReference type="PANTHER" id="PTHR37739:SF8">
    <property type="entry name" value="KINESIN-LIKE PROTEIN KIN-12D"/>
    <property type="match status" value="1"/>
</dbReference>
<feature type="compositionally biased region" description="Polar residues" evidence="9">
    <location>
        <begin position="72"/>
        <end position="86"/>
    </location>
</feature>
<comment type="caution">
    <text evidence="11">The sequence shown here is derived from an EMBL/GenBank/DDBJ whole genome shotgun (WGS) entry which is preliminary data.</text>
</comment>
<feature type="compositionally biased region" description="Low complexity" evidence="9">
    <location>
        <begin position="181"/>
        <end position="197"/>
    </location>
</feature>
<feature type="region of interest" description="Disordered" evidence="9">
    <location>
        <begin position="3653"/>
        <end position="3684"/>
    </location>
</feature>
<feature type="binding site" evidence="7">
    <location>
        <begin position="398"/>
        <end position="405"/>
    </location>
    <ligand>
        <name>ATP</name>
        <dbReference type="ChEBI" id="CHEBI:30616"/>
    </ligand>
</feature>
<evidence type="ECO:0000259" key="10">
    <source>
        <dbReference type="PROSITE" id="PS50067"/>
    </source>
</evidence>
<evidence type="ECO:0000313" key="12">
    <source>
        <dbReference type="Proteomes" id="UP001605036"/>
    </source>
</evidence>
<dbReference type="SMART" id="SM00129">
    <property type="entry name" value="KISc"/>
    <property type="match status" value="1"/>
</dbReference>
<evidence type="ECO:0000256" key="6">
    <source>
        <dbReference type="ARBA" id="ARBA00034488"/>
    </source>
</evidence>
<feature type="compositionally biased region" description="Basic and acidic residues" evidence="9">
    <location>
        <begin position="3990"/>
        <end position="4000"/>
    </location>
</feature>
<feature type="coiled-coil region" evidence="8">
    <location>
        <begin position="2448"/>
        <end position="2545"/>
    </location>
</feature>
<organism evidence="11 12">
    <name type="scientific">Riccia fluitans</name>
    <dbReference type="NCBI Taxonomy" id="41844"/>
    <lineage>
        <taxon>Eukaryota</taxon>
        <taxon>Viridiplantae</taxon>
        <taxon>Streptophyta</taxon>
        <taxon>Embryophyta</taxon>
        <taxon>Marchantiophyta</taxon>
        <taxon>Marchantiopsida</taxon>
        <taxon>Marchantiidae</taxon>
        <taxon>Marchantiales</taxon>
        <taxon>Ricciaceae</taxon>
        <taxon>Riccia</taxon>
    </lineage>
</organism>
<dbReference type="EMBL" id="JBHFFA010000001">
    <property type="protein sequence ID" value="KAL2651507.1"/>
    <property type="molecule type" value="Genomic_DNA"/>
</dbReference>
<dbReference type="PROSITE" id="PS00411">
    <property type="entry name" value="KINESIN_MOTOR_1"/>
    <property type="match status" value="1"/>
</dbReference>
<keyword evidence="12" id="KW-1185">Reference proteome</keyword>
<feature type="coiled-coil region" evidence="8">
    <location>
        <begin position="2145"/>
        <end position="2235"/>
    </location>
</feature>
<keyword evidence="2 7" id="KW-0547">Nucleotide-binding</keyword>
<feature type="coiled-coil region" evidence="8">
    <location>
        <begin position="1164"/>
        <end position="1377"/>
    </location>
</feature>
<feature type="compositionally biased region" description="Polar residues" evidence="9">
    <location>
        <begin position="4003"/>
        <end position="4023"/>
    </location>
</feature>
<keyword evidence="1" id="KW-0493">Microtubule</keyword>
<evidence type="ECO:0000256" key="8">
    <source>
        <dbReference type="SAM" id="Coils"/>
    </source>
</evidence>
<feature type="coiled-coil region" evidence="8">
    <location>
        <begin position="2767"/>
        <end position="2850"/>
    </location>
</feature>
<dbReference type="Gene3D" id="3.40.850.10">
    <property type="entry name" value="Kinesin motor domain"/>
    <property type="match status" value="1"/>
</dbReference>
<feature type="coiled-coil region" evidence="8">
    <location>
        <begin position="942"/>
        <end position="1130"/>
    </location>
</feature>
<evidence type="ECO:0000256" key="3">
    <source>
        <dbReference type="ARBA" id="ARBA00022840"/>
    </source>
</evidence>
<name>A0ABD1ZJK4_9MARC</name>
<dbReference type="PRINTS" id="PR00380">
    <property type="entry name" value="KINESINHEAVY"/>
</dbReference>
<accession>A0ABD1ZJK4</accession>
<evidence type="ECO:0000256" key="1">
    <source>
        <dbReference type="ARBA" id="ARBA00022701"/>
    </source>
</evidence>
<feature type="compositionally biased region" description="Polar residues" evidence="9">
    <location>
        <begin position="125"/>
        <end position="135"/>
    </location>
</feature>
<feature type="coiled-coil region" evidence="8">
    <location>
        <begin position="2954"/>
        <end position="3287"/>
    </location>
</feature>
<feature type="compositionally biased region" description="Low complexity" evidence="9">
    <location>
        <begin position="21"/>
        <end position="42"/>
    </location>
</feature>
<dbReference type="GO" id="GO:0005524">
    <property type="term" value="F:ATP binding"/>
    <property type="evidence" value="ECO:0007669"/>
    <property type="project" value="UniProtKB-UniRule"/>
</dbReference>
<dbReference type="Proteomes" id="UP001605036">
    <property type="component" value="Unassembled WGS sequence"/>
</dbReference>
<feature type="region of interest" description="Disordered" evidence="9">
    <location>
        <begin position="1"/>
        <end position="264"/>
    </location>
</feature>
<protein>
    <recommendedName>
        <fullName evidence="10">Kinesin motor domain-containing protein</fullName>
    </recommendedName>
</protein>
<evidence type="ECO:0000256" key="2">
    <source>
        <dbReference type="ARBA" id="ARBA00022741"/>
    </source>
</evidence>
<keyword evidence="3 7" id="KW-0067">ATP-binding</keyword>
<feature type="coiled-coil region" evidence="8">
    <location>
        <begin position="3822"/>
        <end position="3879"/>
    </location>
</feature>
<dbReference type="InterPro" id="IPR019821">
    <property type="entry name" value="Kinesin_motor_CS"/>
</dbReference>
<evidence type="ECO:0000256" key="4">
    <source>
        <dbReference type="ARBA" id="ARBA00023054"/>
    </source>
</evidence>
<dbReference type="InterPro" id="IPR027417">
    <property type="entry name" value="P-loop_NTPase"/>
</dbReference>
<feature type="compositionally biased region" description="Low complexity" evidence="9">
    <location>
        <begin position="3653"/>
        <end position="3666"/>
    </location>
</feature>
<feature type="region of interest" description="Disordered" evidence="9">
    <location>
        <begin position="3990"/>
        <end position="4023"/>
    </location>
</feature>
<evidence type="ECO:0000256" key="9">
    <source>
        <dbReference type="SAM" id="MobiDB-lite"/>
    </source>
</evidence>
<feature type="coiled-coil region" evidence="8">
    <location>
        <begin position="3756"/>
        <end position="3793"/>
    </location>
</feature>
<proteinExistence type="inferred from homology"/>
<feature type="domain" description="Kinesin motor" evidence="10">
    <location>
        <begin position="317"/>
        <end position="654"/>
    </location>
</feature>
<feature type="compositionally biased region" description="Polar residues" evidence="9">
    <location>
        <begin position="198"/>
        <end position="225"/>
    </location>
</feature>
<comment type="similarity">
    <text evidence="6">Belongs to the TRAFAC class myosin-kinesin ATPase superfamily. Kinesin family. KIN-12 subfamily.</text>
</comment>
<keyword evidence="4 8" id="KW-0175">Coiled coil</keyword>
<feature type="compositionally biased region" description="Polar residues" evidence="9">
    <location>
        <begin position="691"/>
        <end position="704"/>
    </location>
</feature>
<feature type="compositionally biased region" description="Polar residues" evidence="9">
    <location>
        <begin position="712"/>
        <end position="729"/>
    </location>
</feature>
<feature type="coiled-coil region" evidence="8">
    <location>
        <begin position="2574"/>
        <end position="2661"/>
    </location>
</feature>
<dbReference type="Pfam" id="PF00225">
    <property type="entry name" value="Kinesin"/>
    <property type="match status" value="1"/>
</dbReference>
<dbReference type="InterPro" id="IPR036961">
    <property type="entry name" value="Kinesin_motor_dom_sf"/>
</dbReference>